<dbReference type="RefSeq" id="WP_342831334.1">
    <property type="nucleotide sequence ID" value="NZ_JBANDC010000021.1"/>
</dbReference>
<reference evidence="1 2" key="1">
    <citation type="submission" date="2024-02" db="EMBL/GenBank/DDBJ databases">
        <title>Draft genome sequence of Collimonas sp. strain H4R21, an effective mineral-weathering bacterial strain isolated from the beech rhizosphere.</title>
        <authorList>
            <person name="Morin E."/>
            <person name="Uroz S."/>
            <person name="Leveau J.H.J."/>
            <person name="Kumar R."/>
            <person name="Rey M.W."/>
            <person name="Pham J."/>
        </authorList>
    </citation>
    <scope>NUCLEOTIDE SEQUENCE [LARGE SCALE GENOMIC DNA]</scope>
    <source>
        <strain evidence="1 2">H4R21</strain>
    </source>
</reference>
<keyword evidence="2" id="KW-1185">Reference proteome</keyword>
<comment type="caution">
    <text evidence="1">The sequence shown here is derived from an EMBL/GenBank/DDBJ whole genome shotgun (WGS) entry which is preliminary data.</text>
</comment>
<evidence type="ECO:0000313" key="2">
    <source>
        <dbReference type="Proteomes" id="UP001495910"/>
    </source>
</evidence>
<organism evidence="1 2">
    <name type="scientific">Collimonas rhizosphaerae</name>
    <dbReference type="NCBI Taxonomy" id="3126357"/>
    <lineage>
        <taxon>Bacteria</taxon>
        <taxon>Pseudomonadati</taxon>
        <taxon>Pseudomonadota</taxon>
        <taxon>Betaproteobacteria</taxon>
        <taxon>Burkholderiales</taxon>
        <taxon>Oxalobacteraceae</taxon>
        <taxon>Collimonas</taxon>
    </lineage>
</organism>
<accession>A0ABU9Q1V8</accession>
<dbReference type="EMBL" id="JBANDC010000021">
    <property type="protein sequence ID" value="MEM4990238.1"/>
    <property type="molecule type" value="Genomic_DNA"/>
</dbReference>
<gene>
    <name evidence="1" type="ORF">V8G57_22800</name>
</gene>
<name>A0ABU9Q1V8_9BURK</name>
<proteinExistence type="predicted"/>
<dbReference type="Proteomes" id="UP001495910">
    <property type="component" value="Unassembled WGS sequence"/>
</dbReference>
<evidence type="ECO:0000313" key="1">
    <source>
        <dbReference type="EMBL" id="MEM4990238.1"/>
    </source>
</evidence>
<protein>
    <submittedName>
        <fullName evidence="1">Uncharacterized protein</fullName>
    </submittedName>
</protein>
<sequence length="49" mass="5568">MSLLRIRQSLLMHAGDARYAAKESDRQLVFILLDSEIFLQAIFPSIAAF</sequence>